<dbReference type="RefSeq" id="WP_144808840.1">
    <property type="nucleotide sequence ID" value="NZ_VNFE01000001.1"/>
</dbReference>
<evidence type="ECO:0000313" key="3">
    <source>
        <dbReference type="Proteomes" id="UP000317288"/>
    </source>
</evidence>
<accession>A0A558JD71</accession>
<proteinExistence type="predicted"/>
<feature type="domain" description="Toxin VasX N-terminal region" evidence="1">
    <location>
        <begin position="127"/>
        <end position="239"/>
    </location>
</feature>
<sequence>MSGVLGNPACEGEKLFIQVMGKDHPEGHEIVIVNQHSGEPLDDFGEAETEELSDPTSVLHKWCWQGLQRVDAQLHIATEAGEPIKLPLLKWLYKNERKPRYQDNIIQPVMPMALFQEVTGDTRHALPLRSGYLYIYFEETLWRELEVSANDEEGKLEFRDIHVAEHRNEQGQYQQDRRPAVGVPLEEVWLPYRQEERAIDGQLRVAFSEVQLSAARLNYLETDQQARLTRCQSINLSSSNNFPSLGMLYLLEGNSEQRLRLPFLEENIAFPSQLTSDLEGSLLQQLRDQATQELEVFDAGGEQARASADAEMARDQGQSSSPLYLQASARLAALGARLQQESNDEEADSIWQESLGSTSNCLSDIAERNIPGLVIQDTLFELRHAMRGTQSSLGYLQQIPSLAAEDELYECAALVNQTILKQQNSSGETNPLNRFADKADLSDTGELHRILRGSHRALARYQFDAYQQRLSSLLLSRPGTAVLADLLSLEGHDYIGAYSLTLDLLEGLRESAERADSLNDSTPTALSRAQQLLVNILSDNSNYALHAMLFPSDESTPLNAPLSLPEEPEEDENRGDGLIRLKAISEQHLLDPPTEDDDVQLLETAWLAALASDGEETLLSTELKRWGGVVDLLFGRLAEQVEVLFDQSAKQAMMLPVARLARVGFPPIDSYPRRYT</sequence>
<dbReference type="AlphaFoldDB" id="A0A558JD71"/>
<organism evidence="2 3">
    <name type="scientific">Vreelandella titanicae</name>
    <dbReference type="NCBI Taxonomy" id="664683"/>
    <lineage>
        <taxon>Bacteria</taxon>
        <taxon>Pseudomonadati</taxon>
        <taxon>Pseudomonadota</taxon>
        <taxon>Gammaproteobacteria</taxon>
        <taxon>Oceanospirillales</taxon>
        <taxon>Halomonadaceae</taxon>
        <taxon>Vreelandella</taxon>
    </lineage>
</organism>
<dbReference type="Proteomes" id="UP000317288">
    <property type="component" value="Unassembled WGS sequence"/>
</dbReference>
<comment type="caution">
    <text evidence="2">The sequence shown here is derived from an EMBL/GenBank/DDBJ whole genome shotgun (WGS) entry which is preliminary data.</text>
</comment>
<name>A0A558JD71_9GAMM</name>
<dbReference type="InterPro" id="IPR046864">
    <property type="entry name" value="VasX_N"/>
</dbReference>
<protein>
    <recommendedName>
        <fullName evidence="1">Toxin VasX N-terminal region domain-containing protein</fullName>
    </recommendedName>
</protein>
<dbReference type="CDD" id="cd20705">
    <property type="entry name" value="MIX_I"/>
    <property type="match status" value="1"/>
</dbReference>
<dbReference type="Pfam" id="PF20249">
    <property type="entry name" value="VasX_N"/>
    <property type="match status" value="1"/>
</dbReference>
<evidence type="ECO:0000313" key="2">
    <source>
        <dbReference type="EMBL" id="TVU91581.1"/>
    </source>
</evidence>
<evidence type="ECO:0000259" key="1">
    <source>
        <dbReference type="Pfam" id="PF20249"/>
    </source>
</evidence>
<dbReference type="EMBL" id="VNFE01000001">
    <property type="protein sequence ID" value="TVU91581.1"/>
    <property type="molecule type" value="Genomic_DNA"/>
</dbReference>
<reference evidence="2 3" key="1">
    <citation type="submission" date="2019-07" db="EMBL/GenBank/DDBJ databases">
        <title>Diversity of Bacteria from Kongsfjorden, Arctic.</title>
        <authorList>
            <person name="Yu Y."/>
        </authorList>
    </citation>
    <scope>NUCLEOTIDE SEQUENCE [LARGE SCALE GENOMIC DNA]</scope>
    <source>
        <strain evidence="2 3">SM1922</strain>
    </source>
</reference>
<gene>
    <name evidence="2" type="ORF">FQP89_00145</name>
</gene>